<evidence type="ECO:0000256" key="1">
    <source>
        <dbReference type="SAM" id="Phobius"/>
    </source>
</evidence>
<keyword evidence="1" id="KW-0812">Transmembrane</keyword>
<dbReference type="EMBL" id="CP018155">
    <property type="protein sequence ID" value="APG65067.1"/>
    <property type="molecule type" value="Genomic_DNA"/>
</dbReference>
<keyword evidence="1" id="KW-0472">Membrane</keyword>
<keyword evidence="3" id="KW-1185">Reference proteome</keyword>
<dbReference type="PROSITE" id="PS51257">
    <property type="entry name" value="PROKAR_LIPOPROTEIN"/>
    <property type="match status" value="1"/>
</dbReference>
<reference evidence="2 3" key="1">
    <citation type="submission" date="2016-11" db="EMBL/GenBank/DDBJ databases">
        <title>Tenacibaculum sp. LPB0136, isolated from marine environment.</title>
        <authorList>
            <person name="Kim E."/>
            <person name="Yi H."/>
        </authorList>
    </citation>
    <scope>NUCLEOTIDE SEQUENCE [LARGE SCALE GENOMIC DNA]</scope>
    <source>
        <strain evidence="2 3">LPB0136</strain>
    </source>
</reference>
<proteinExistence type="predicted"/>
<keyword evidence="1" id="KW-1133">Transmembrane helix</keyword>
<dbReference type="RefSeq" id="WP_072555394.1">
    <property type="nucleotide sequence ID" value="NZ_CP018155.1"/>
</dbReference>
<dbReference type="Proteomes" id="UP000181898">
    <property type="component" value="Chromosome"/>
</dbReference>
<protein>
    <recommendedName>
        <fullName evidence="4">Lipoprotein</fullName>
    </recommendedName>
</protein>
<accession>A0A1L3JIY0</accession>
<feature type="transmembrane region" description="Helical" evidence="1">
    <location>
        <begin position="95"/>
        <end position="116"/>
    </location>
</feature>
<dbReference type="AlphaFoldDB" id="A0A1L3JIY0"/>
<name>A0A1L3JIY0_9FLAO</name>
<evidence type="ECO:0008006" key="4">
    <source>
        <dbReference type="Google" id="ProtNLM"/>
    </source>
</evidence>
<dbReference type="KEGG" id="ten:LPB136_06765"/>
<sequence length="127" mass="14635">MKAINYLKHVSILLSYCILFQSCYSYKTIKSNEKDIELLKKYKIDLKNSKRIKGKIVGFYNDTVQILSKGKNLKISEKDIKEIKKRKFSLLKTSLTTLTVAAVSALAIFGISFNIFKKDFNPFKNII</sequence>
<organism evidence="2 3">
    <name type="scientific">Tenacibaculum todarodis</name>
    <dbReference type="NCBI Taxonomy" id="1850252"/>
    <lineage>
        <taxon>Bacteria</taxon>
        <taxon>Pseudomonadati</taxon>
        <taxon>Bacteroidota</taxon>
        <taxon>Flavobacteriia</taxon>
        <taxon>Flavobacteriales</taxon>
        <taxon>Flavobacteriaceae</taxon>
        <taxon>Tenacibaculum</taxon>
    </lineage>
</organism>
<gene>
    <name evidence="2" type="ORF">LPB136_06765</name>
</gene>
<evidence type="ECO:0000313" key="3">
    <source>
        <dbReference type="Proteomes" id="UP000181898"/>
    </source>
</evidence>
<evidence type="ECO:0000313" key="2">
    <source>
        <dbReference type="EMBL" id="APG65067.1"/>
    </source>
</evidence>